<dbReference type="EMBL" id="CBTB010000215">
    <property type="protein sequence ID" value="CDH34073.1"/>
    <property type="molecule type" value="Genomic_DNA"/>
</dbReference>
<dbReference type="Proteomes" id="UP000028480">
    <property type="component" value="Unassembled WGS sequence"/>
</dbReference>
<evidence type="ECO:0000313" key="1">
    <source>
        <dbReference type="EMBL" id="CDH34073.1"/>
    </source>
</evidence>
<dbReference type="HOGENOM" id="CLU_222120_0_0_6"/>
<comment type="caution">
    <text evidence="1">The sequence shown here is derived from an EMBL/GenBank/DDBJ whole genome shotgun (WGS) entry which is preliminary data.</text>
</comment>
<dbReference type="AlphaFoldDB" id="A0A077QLH1"/>
<proteinExistence type="predicted"/>
<sequence length="21" mass="2290">MKVNLLKDIAEFVNESILGGV</sequence>
<protein>
    <submittedName>
        <fullName evidence="1">Uncharacterized protein</fullName>
    </submittedName>
</protein>
<accession>A0A077QLH1</accession>
<organism evidence="1 2">
    <name type="scientific">Xenorhabdus bovienii str. Intermedium</name>
    <dbReference type="NCBI Taxonomy" id="1379677"/>
    <lineage>
        <taxon>Bacteria</taxon>
        <taxon>Pseudomonadati</taxon>
        <taxon>Pseudomonadota</taxon>
        <taxon>Gammaproteobacteria</taxon>
        <taxon>Enterobacterales</taxon>
        <taxon>Morganellaceae</taxon>
        <taxon>Xenorhabdus</taxon>
    </lineage>
</organism>
<gene>
    <name evidence="1" type="ORF">XBI1_2920023</name>
</gene>
<reference evidence="1" key="1">
    <citation type="submission" date="2013-07" db="EMBL/GenBank/DDBJ databases">
        <title>Sub-species coevolution in mutualistic symbiosis.</title>
        <authorList>
            <person name="Murfin K."/>
            <person name="Klassen J."/>
            <person name="Lee M."/>
            <person name="Forst S."/>
            <person name="Stock P."/>
            <person name="Goodrich-Blair H."/>
        </authorList>
    </citation>
    <scope>NUCLEOTIDE SEQUENCE [LARGE SCALE GENOMIC DNA]</scope>
    <source>
        <strain evidence="1">Intermedium</strain>
    </source>
</reference>
<name>A0A077QLH1_XENBV</name>
<evidence type="ECO:0000313" key="2">
    <source>
        <dbReference type="Proteomes" id="UP000028480"/>
    </source>
</evidence>